<organism evidence="20 21">
    <name type="scientific">Elliptochloris bilobata</name>
    <dbReference type="NCBI Taxonomy" id="381761"/>
    <lineage>
        <taxon>Eukaryota</taxon>
        <taxon>Viridiplantae</taxon>
        <taxon>Chlorophyta</taxon>
        <taxon>core chlorophytes</taxon>
        <taxon>Trebouxiophyceae</taxon>
        <taxon>Trebouxiophyceae incertae sedis</taxon>
        <taxon>Elliptochloris clade</taxon>
        <taxon>Elliptochloris</taxon>
    </lineage>
</organism>
<keyword evidence="14" id="KW-0496">Mitochondrion</keyword>
<keyword evidence="12" id="KW-0460">Magnesium</keyword>
<evidence type="ECO:0000256" key="17">
    <source>
        <dbReference type="SAM" id="MobiDB-lite"/>
    </source>
</evidence>
<dbReference type="InterPro" id="IPR011990">
    <property type="entry name" value="TPR-like_helical_dom_sf"/>
</dbReference>
<reference evidence="20 21" key="1">
    <citation type="journal article" date="2024" name="Nat. Commun.">
        <title>Phylogenomics reveals the evolutionary origins of lichenization in chlorophyte algae.</title>
        <authorList>
            <person name="Puginier C."/>
            <person name="Libourel C."/>
            <person name="Otte J."/>
            <person name="Skaloud P."/>
            <person name="Haon M."/>
            <person name="Grisel S."/>
            <person name="Petersen M."/>
            <person name="Berrin J.G."/>
            <person name="Delaux P.M."/>
            <person name="Dal Grande F."/>
            <person name="Keller J."/>
        </authorList>
    </citation>
    <scope>NUCLEOTIDE SEQUENCE [LARGE SCALE GENOMIC DNA]</scope>
    <source>
        <strain evidence="20 21">SAG 245.80</strain>
    </source>
</reference>
<evidence type="ECO:0000313" key="20">
    <source>
        <dbReference type="EMBL" id="KAK9826794.1"/>
    </source>
</evidence>
<evidence type="ECO:0000256" key="16">
    <source>
        <dbReference type="ARBA" id="ARBA00044559"/>
    </source>
</evidence>
<dbReference type="GO" id="GO:0004526">
    <property type="term" value="F:ribonuclease P activity"/>
    <property type="evidence" value="ECO:0007669"/>
    <property type="project" value="UniProtKB-EC"/>
</dbReference>
<dbReference type="Proteomes" id="UP001445335">
    <property type="component" value="Unassembled WGS sequence"/>
</dbReference>
<dbReference type="InterPro" id="IPR036570">
    <property type="entry name" value="HORMA_dom_sf"/>
</dbReference>
<evidence type="ECO:0000313" key="21">
    <source>
        <dbReference type="Proteomes" id="UP001445335"/>
    </source>
</evidence>
<dbReference type="EC" id="3.1.26.5" evidence="5"/>
<proteinExistence type="inferred from homology"/>
<dbReference type="GO" id="GO:0001682">
    <property type="term" value="P:tRNA 5'-leader removal"/>
    <property type="evidence" value="ECO:0007669"/>
    <property type="project" value="TreeGrafter"/>
</dbReference>
<keyword evidence="10" id="KW-0378">Hydrolase</keyword>
<comment type="cofactor">
    <cofactor evidence="2">
        <name>Mg(2+)</name>
        <dbReference type="ChEBI" id="CHEBI:18420"/>
    </cofactor>
</comment>
<protein>
    <recommendedName>
        <fullName evidence="15">Mitochondrial ribonuclease P catalytic subunit</fullName>
        <ecNumber evidence="5">3.1.26.5</ecNumber>
    </recommendedName>
    <alternativeName>
        <fullName evidence="16">Mitochondrial ribonuclease P protein 3</fullName>
    </alternativeName>
</protein>
<keyword evidence="8" id="KW-0479">Metal-binding</keyword>
<dbReference type="InterPro" id="IPR033495">
    <property type="entry name" value="MRPP3_PIN_dom"/>
</dbReference>
<keyword evidence="11" id="KW-0862">Zinc</keyword>
<evidence type="ECO:0000256" key="9">
    <source>
        <dbReference type="ARBA" id="ARBA00022737"/>
    </source>
</evidence>
<evidence type="ECO:0000256" key="15">
    <source>
        <dbReference type="ARBA" id="ARBA00044536"/>
    </source>
</evidence>
<feature type="compositionally biased region" description="Low complexity" evidence="17">
    <location>
        <begin position="73"/>
        <end position="89"/>
    </location>
</feature>
<evidence type="ECO:0000256" key="7">
    <source>
        <dbReference type="ARBA" id="ARBA00022722"/>
    </source>
</evidence>
<sequence>MPGVAHALLPCARSPLPSSRCAFARQDWLAHRPRPALLLEARRMSHLCASMPAAVQAVDSSCVAEQTHTEQDSQPAAAGGRARGGAQQQSRKRKRNSPLHLLRMEVVDAIRAKDPAAALAAHDAAVAKGIPLSQDLAEAMLQRGRQLAAAMRAAGRPGSEMAYTALARMAAQAGRPDEAYAAVQELLAAKSLPVRLRAFVPALQGYCAAGEVDKAFQVDADIAAAGLDLTEEEFAALLRVCAAPGGAAHAPALLARIGRELTRLQAPTLAAAEAYFASEGAASALAASGRGARWRVERCTVSGAGVPSTCCEGQLQGIDLDDEEWDTFARGIAQLALQREKSQHFRPFQEWLERHGPFDAVLDGANIALFGQNFGDGGFVFKQVEATLAQLRRDGHAQRPLLVLHESRTHAPWARRPAARKLLSRLAEEHSFYVAPHGSNDDWYWMYAAVRAGGPGLLVSNDEMRDHELFTRHRLYSVMVRKSRHPQLNGYIRSIVQSMQAPLVRGLLGKVAVLILDSRGCVVEKYAVQLQCHMEILASLDVDDVEAALRSCLLKLQFADACLKPARKGCTFEVVAYAAERGALPLSAWVEAAELSGGAPTALAEAGVDSLAI</sequence>
<keyword evidence="9" id="KW-0677">Repeat</keyword>
<evidence type="ECO:0000256" key="6">
    <source>
        <dbReference type="ARBA" id="ARBA00022694"/>
    </source>
</evidence>
<dbReference type="Pfam" id="PF17177">
    <property type="entry name" value="PPR_long"/>
    <property type="match status" value="1"/>
</dbReference>
<evidence type="ECO:0000256" key="5">
    <source>
        <dbReference type="ARBA" id="ARBA00012179"/>
    </source>
</evidence>
<evidence type="ECO:0000256" key="12">
    <source>
        <dbReference type="ARBA" id="ARBA00022842"/>
    </source>
</evidence>
<dbReference type="Gene3D" id="1.25.40.10">
    <property type="entry name" value="Tetratricopeptide repeat domain"/>
    <property type="match status" value="1"/>
</dbReference>
<feature type="region of interest" description="Disordered" evidence="17">
    <location>
        <begin position="65"/>
        <end position="98"/>
    </location>
</feature>
<evidence type="ECO:0000256" key="13">
    <source>
        <dbReference type="ARBA" id="ARBA00022946"/>
    </source>
</evidence>
<dbReference type="GO" id="GO:0005739">
    <property type="term" value="C:mitochondrion"/>
    <property type="evidence" value="ECO:0007669"/>
    <property type="project" value="UniProtKB-SubCell"/>
</dbReference>
<dbReference type="PANTHER" id="PTHR13547:SF1">
    <property type="entry name" value="MITOCHONDRIAL RIBONUCLEASE P CATALYTIC SUBUNIT"/>
    <property type="match status" value="1"/>
</dbReference>
<comment type="caution">
    <text evidence="20">The sequence shown here is derived from an EMBL/GenBank/DDBJ whole genome shotgun (WGS) entry which is preliminary data.</text>
</comment>
<comment type="subcellular location">
    <subcellularLocation>
        <location evidence="3">Mitochondrion</location>
    </subcellularLocation>
</comment>
<evidence type="ECO:0000259" key="19">
    <source>
        <dbReference type="Pfam" id="PF17177"/>
    </source>
</evidence>
<keyword evidence="6" id="KW-0819">tRNA processing</keyword>
<dbReference type="InterPro" id="IPR031595">
    <property type="entry name" value="PRORP_C"/>
</dbReference>
<feature type="domain" description="PRORP" evidence="18">
    <location>
        <begin position="309"/>
        <end position="472"/>
    </location>
</feature>
<keyword evidence="7" id="KW-0540">Nuclease</keyword>
<keyword evidence="21" id="KW-1185">Reference proteome</keyword>
<evidence type="ECO:0000259" key="18">
    <source>
        <dbReference type="Pfam" id="PF16953"/>
    </source>
</evidence>
<evidence type="ECO:0000256" key="3">
    <source>
        <dbReference type="ARBA" id="ARBA00004173"/>
    </source>
</evidence>
<evidence type="ECO:0000256" key="8">
    <source>
        <dbReference type="ARBA" id="ARBA00022723"/>
    </source>
</evidence>
<keyword evidence="13" id="KW-0809">Transit peptide</keyword>
<dbReference type="CDD" id="cd18718">
    <property type="entry name" value="PIN_PRORP"/>
    <property type="match status" value="1"/>
</dbReference>
<dbReference type="InterPro" id="IPR033443">
    <property type="entry name" value="PROP1-like_PPR_dom"/>
</dbReference>
<gene>
    <name evidence="20" type="ORF">WJX81_001690</name>
</gene>
<comment type="similarity">
    <text evidence="4">Belongs to the PPR family. P subfamily.</text>
</comment>
<name>A0AAW1QZV2_9CHLO</name>
<dbReference type="PANTHER" id="PTHR13547">
    <property type="match status" value="1"/>
</dbReference>
<evidence type="ECO:0000256" key="1">
    <source>
        <dbReference type="ARBA" id="ARBA00000928"/>
    </source>
</evidence>
<evidence type="ECO:0000256" key="10">
    <source>
        <dbReference type="ARBA" id="ARBA00022801"/>
    </source>
</evidence>
<evidence type="ECO:0000256" key="14">
    <source>
        <dbReference type="ARBA" id="ARBA00023128"/>
    </source>
</evidence>
<accession>A0AAW1QZV2</accession>
<feature type="domain" description="PROP1-like PPR" evidence="19">
    <location>
        <begin position="91"/>
        <end position="282"/>
    </location>
</feature>
<evidence type="ECO:0000256" key="4">
    <source>
        <dbReference type="ARBA" id="ARBA00007626"/>
    </source>
</evidence>
<evidence type="ECO:0000256" key="2">
    <source>
        <dbReference type="ARBA" id="ARBA00001946"/>
    </source>
</evidence>
<dbReference type="EMBL" id="JALJOU010000062">
    <property type="protein sequence ID" value="KAK9826794.1"/>
    <property type="molecule type" value="Genomic_DNA"/>
</dbReference>
<dbReference type="AlphaFoldDB" id="A0AAW1QZV2"/>
<dbReference type="Gene3D" id="3.40.50.11980">
    <property type="match status" value="1"/>
</dbReference>
<dbReference type="SUPFAM" id="SSF56019">
    <property type="entry name" value="The spindle assembly checkpoint protein mad2"/>
    <property type="match status" value="1"/>
</dbReference>
<dbReference type="GO" id="GO:0046872">
    <property type="term" value="F:metal ion binding"/>
    <property type="evidence" value="ECO:0007669"/>
    <property type="project" value="UniProtKB-KW"/>
</dbReference>
<dbReference type="Pfam" id="PF16953">
    <property type="entry name" value="PRORP"/>
    <property type="match status" value="1"/>
</dbReference>
<evidence type="ECO:0000256" key="11">
    <source>
        <dbReference type="ARBA" id="ARBA00022833"/>
    </source>
</evidence>
<comment type="catalytic activity">
    <reaction evidence="1">
        <text>Endonucleolytic cleavage of RNA, removing 5'-extranucleotides from tRNA precursor.</text>
        <dbReference type="EC" id="3.1.26.5"/>
    </reaction>
</comment>